<dbReference type="InterPro" id="IPR050886">
    <property type="entry name" value="RNA-binding_reg"/>
</dbReference>
<feature type="region of interest" description="Disordered" evidence="3">
    <location>
        <begin position="92"/>
        <end position="120"/>
    </location>
</feature>
<feature type="domain" description="RRM" evidence="4">
    <location>
        <begin position="165"/>
        <end position="200"/>
    </location>
</feature>
<dbReference type="PANTHER" id="PTHR48024:SF9">
    <property type="entry name" value="UBP1-ASSOCIATED PROTEINS 1A-RELATED"/>
    <property type="match status" value="1"/>
</dbReference>
<reference evidence="5" key="1">
    <citation type="submission" date="2020-10" db="EMBL/GenBank/DDBJ databases">
        <authorList>
            <person name="Han B."/>
            <person name="Lu T."/>
            <person name="Zhao Q."/>
            <person name="Huang X."/>
            <person name="Zhao Y."/>
        </authorList>
    </citation>
    <scope>NUCLEOTIDE SEQUENCE</scope>
</reference>
<gene>
    <name evidence="5" type="ORF">NCGR_LOCUS66718</name>
</gene>
<dbReference type="InterPro" id="IPR035979">
    <property type="entry name" value="RBD_domain_sf"/>
</dbReference>
<dbReference type="GO" id="GO:0005634">
    <property type="term" value="C:nucleus"/>
    <property type="evidence" value="ECO:0007669"/>
    <property type="project" value="TreeGrafter"/>
</dbReference>
<proteinExistence type="predicted"/>
<name>A0A811SQ03_9POAL</name>
<dbReference type="AlphaFoldDB" id="A0A811SQ03"/>
<accession>A0A811SQ03</accession>
<evidence type="ECO:0000256" key="1">
    <source>
        <dbReference type="ARBA" id="ARBA00022884"/>
    </source>
</evidence>
<evidence type="ECO:0000313" key="6">
    <source>
        <dbReference type="Proteomes" id="UP000604825"/>
    </source>
</evidence>
<evidence type="ECO:0000256" key="2">
    <source>
        <dbReference type="PROSITE-ProRule" id="PRU00176"/>
    </source>
</evidence>
<dbReference type="PROSITE" id="PS50102">
    <property type="entry name" value="RRM"/>
    <property type="match status" value="1"/>
</dbReference>
<organism evidence="5 6">
    <name type="scientific">Miscanthus lutarioriparius</name>
    <dbReference type="NCBI Taxonomy" id="422564"/>
    <lineage>
        <taxon>Eukaryota</taxon>
        <taxon>Viridiplantae</taxon>
        <taxon>Streptophyta</taxon>
        <taxon>Embryophyta</taxon>
        <taxon>Tracheophyta</taxon>
        <taxon>Spermatophyta</taxon>
        <taxon>Magnoliopsida</taxon>
        <taxon>Liliopsida</taxon>
        <taxon>Poales</taxon>
        <taxon>Poaceae</taxon>
        <taxon>PACMAD clade</taxon>
        <taxon>Panicoideae</taxon>
        <taxon>Andropogonodae</taxon>
        <taxon>Andropogoneae</taxon>
        <taxon>Saccharinae</taxon>
        <taxon>Miscanthus</taxon>
    </lineage>
</organism>
<dbReference type="InterPro" id="IPR000504">
    <property type="entry name" value="RRM_dom"/>
</dbReference>
<dbReference type="PANTHER" id="PTHR48024">
    <property type="entry name" value="GEO13361P1-RELATED"/>
    <property type="match status" value="1"/>
</dbReference>
<dbReference type="OrthoDB" id="777545at2759"/>
<dbReference type="InterPro" id="IPR012677">
    <property type="entry name" value="Nucleotide-bd_a/b_plait_sf"/>
</dbReference>
<dbReference type="SUPFAM" id="SSF54928">
    <property type="entry name" value="RNA-binding domain, RBD"/>
    <property type="match status" value="1"/>
</dbReference>
<keyword evidence="1 2" id="KW-0694">RNA-binding</keyword>
<feature type="compositionally biased region" description="Acidic residues" evidence="3">
    <location>
        <begin position="99"/>
        <end position="120"/>
    </location>
</feature>
<evidence type="ECO:0000256" key="3">
    <source>
        <dbReference type="SAM" id="MobiDB-lite"/>
    </source>
</evidence>
<dbReference type="GO" id="GO:0003723">
    <property type="term" value="F:RNA binding"/>
    <property type="evidence" value="ECO:0007669"/>
    <property type="project" value="UniProtKB-UniRule"/>
</dbReference>
<dbReference type="Gene3D" id="3.30.70.330">
    <property type="match status" value="1"/>
</dbReference>
<keyword evidence="6" id="KW-1185">Reference proteome</keyword>
<comment type="caution">
    <text evidence="5">The sequence shown here is derived from an EMBL/GenBank/DDBJ whole genome shotgun (WGS) entry which is preliminary data.</text>
</comment>
<dbReference type="EMBL" id="CAJGYO010000559">
    <property type="protein sequence ID" value="CAD6342620.1"/>
    <property type="molecule type" value="Genomic_DNA"/>
</dbReference>
<evidence type="ECO:0000259" key="4">
    <source>
        <dbReference type="PROSITE" id="PS50102"/>
    </source>
</evidence>
<dbReference type="Proteomes" id="UP000604825">
    <property type="component" value="Unassembled WGS sequence"/>
</dbReference>
<evidence type="ECO:0000313" key="5">
    <source>
        <dbReference type="EMBL" id="CAD6342620.1"/>
    </source>
</evidence>
<protein>
    <recommendedName>
        <fullName evidence="4">RRM domain-containing protein</fullName>
    </recommendedName>
</protein>
<sequence length="200" mass="21585">MEMAFCSELACTGRERLGPAVGWPARHRSHAAARRRGNTAAAVGGARVDVGGTERMWRKRPADAVATPQRIRKSQSPLPLLRKLAPKPRGTIYFPITDDPPEPTAADEDEDDGTGDDEDDAEDIAKLLEPLSWEQLVALLRTAAEASPATMAAVHRAAEADPASRKLFVNGLGWGAGAEDLRSAFSRFGELEDCRVISDK</sequence>